<reference evidence="1 2" key="2">
    <citation type="submission" date="2017-09" db="EMBL/GenBank/DDBJ databases">
        <title>Extensive intraspecific genome diversity in a model arbuscular mycorrhizal fungus.</title>
        <authorList>
            <person name="Chen E.C."/>
            <person name="Morin E."/>
            <person name="Beaudet D."/>
            <person name="Noel J."/>
            <person name="Ndikumana S."/>
            <person name="Charron P."/>
            <person name="St-Onge C."/>
            <person name="Giorgi J."/>
            <person name="Grigoriev I.V."/>
            <person name="Roux C."/>
            <person name="Martin F.M."/>
            <person name="Corradi N."/>
        </authorList>
    </citation>
    <scope>NUCLEOTIDE SEQUENCE [LARGE SCALE GENOMIC DNA]</scope>
    <source>
        <strain evidence="1 2">A5</strain>
    </source>
</reference>
<gene>
    <name evidence="1" type="ORF">RhiirA5_420132</name>
</gene>
<accession>A0A2N0PGR2</accession>
<evidence type="ECO:0000313" key="2">
    <source>
        <dbReference type="Proteomes" id="UP000232722"/>
    </source>
</evidence>
<reference evidence="1 2" key="1">
    <citation type="submission" date="2016-04" db="EMBL/GenBank/DDBJ databases">
        <title>Genome analyses suggest a sexual origin of heterokaryosis in a supposedly ancient asexual fungus.</title>
        <authorList>
            <person name="Ropars J."/>
            <person name="Sedzielewska K."/>
            <person name="Noel J."/>
            <person name="Charron P."/>
            <person name="Farinelli L."/>
            <person name="Marton T."/>
            <person name="Kruger M."/>
            <person name="Pelin A."/>
            <person name="Brachmann A."/>
            <person name="Corradi N."/>
        </authorList>
    </citation>
    <scope>NUCLEOTIDE SEQUENCE [LARGE SCALE GENOMIC DNA]</scope>
    <source>
        <strain evidence="1 2">A5</strain>
    </source>
</reference>
<comment type="caution">
    <text evidence="1">The sequence shown here is derived from an EMBL/GenBank/DDBJ whole genome shotgun (WGS) entry which is preliminary data.</text>
</comment>
<protein>
    <submittedName>
        <fullName evidence="1">Uncharacterized protein</fullName>
    </submittedName>
</protein>
<evidence type="ECO:0000313" key="1">
    <source>
        <dbReference type="EMBL" id="PKC06015.1"/>
    </source>
</evidence>
<dbReference type="AlphaFoldDB" id="A0A2N0PGR2"/>
<name>A0A2N0PGR2_9GLOM</name>
<dbReference type="EMBL" id="LLXJ01000810">
    <property type="protein sequence ID" value="PKC06015.1"/>
    <property type="molecule type" value="Genomic_DNA"/>
</dbReference>
<proteinExistence type="predicted"/>
<dbReference type="VEuPathDB" id="FungiDB:RhiirA1_480919"/>
<sequence>MESSLTNKYYCHGCKTSKALSEFMGYGDSINNVSYRNSINEHLSKELANKIIELIEDADRYKWNYNHLYTSKNDITYWYFCSQRDIQASKSHKHSDPSK</sequence>
<dbReference type="Proteomes" id="UP000232722">
    <property type="component" value="Unassembled WGS sequence"/>
</dbReference>
<organism evidence="1 2">
    <name type="scientific">Rhizophagus irregularis</name>
    <dbReference type="NCBI Taxonomy" id="588596"/>
    <lineage>
        <taxon>Eukaryota</taxon>
        <taxon>Fungi</taxon>
        <taxon>Fungi incertae sedis</taxon>
        <taxon>Mucoromycota</taxon>
        <taxon>Glomeromycotina</taxon>
        <taxon>Glomeromycetes</taxon>
        <taxon>Glomerales</taxon>
        <taxon>Glomeraceae</taxon>
        <taxon>Rhizophagus</taxon>
    </lineage>
</organism>